<keyword evidence="2" id="KW-1185">Reference proteome</keyword>
<sequence length="153" mass="16598">MPRNKNAMREHYVQAYTPGVEEPGTEWLRLAKWISTIGDGTTEGTEEVGFMDGDGTPELTITSVAEAYTPEGYYDPEDPAQELIAGLKHKIGVGRKIWHRVVRSDGKKEWVGRATVSAIVAGAGDATADETFSCNIRFDKIPEATDLTGTPAG</sequence>
<dbReference type="EMBL" id="FNFK01000002">
    <property type="protein sequence ID" value="SDJ67905.1"/>
    <property type="molecule type" value="Genomic_DNA"/>
</dbReference>
<dbReference type="RefSeq" id="WP_091264341.1">
    <property type="nucleotide sequence ID" value="NZ_FNFK01000002.1"/>
</dbReference>
<dbReference type="STRING" id="426701.SAMN04488098_100251"/>
<name>A0A1G8VR85_9LACT</name>
<organism evidence="1 2">
    <name type="scientific">Alkalibacterium thalassium</name>
    <dbReference type="NCBI Taxonomy" id="426701"/>
    <lineage>
        <taxon>Bacteria</taxon>
        <taxon>Bacillati</taxon>
        <taxon>Bacillota</taxon>
        <taxon>Bacilli</taxon>
        <taxon>Lactobacillales</taxon>
        <taxon>Carnobacteriaceae</taxon>
        <taxon>Alkalibacterium</taxon>
    </lineage>
</organism>
<gene>
    <name evidence="1" type="ORF">SAMN04488098_100251</name>
</gene>
<reference evidence="2" key="1">
    <citation type="submission" date="2016-10" db="EMBL/GenBank/DDBJ databases">
        <authorList>
            <person name="Varghese N."/>
            <person name="Submissions S."/>
        </authorList>
    </citation>
    <scope>NUCLEOTIDE SEQUENCE [LARGE SCALE GENOMIC DNA]</scope>
    <source>
        <strain evidence="2">DSM 19181</strain>
    </source>
</reference>
<protein>
    <recommendedName>
        <fullName evidence="3">Phage tail tube protein</fullName>
    </recommendedName>
</protein>
<dbReference type="NCBIfam" id="NF047353">
    <property type="entry name" value="tube_lmo2291"/>
    <property type="match status" value="1"/>
</dbReference>
<evidence type="ECO:0008006" key="3">
    <source>
        <dbReference type="Google" id="ProtNLM"/>
    </source>
</evidence>
<evidence type="ECO:0000313" key="2">
    <source>
        <dbReference type="Proteomes" id="UP000199433"/>
    </source>
</evidence>
<evidence type="ECO:0000313" key="1">
    <source>
        <dbReference type="EMBL" id="SDJ67905.1"/>
    </source>
</evidence>
<dbReference type="Proteomes" id="UP000199433">
    <property type="component" value="Unassembled WGS sequence"/>
</dbReference>
<dbReference type="AlphaFoldDB" id="A0A1G8VR85"/>
<proteinExistence type="predicted"/>
<dbReference type="OrthoDB" id="2288114at2"/>
<accession>A0A1G8VR85</accession>